<evidence type="ECO:0000256" key="2">
    <source>
        <dbReference type="ARBA" id="ARBA00023015"/>
    </source>
</evidence>
<dbReference type="Gramene" id="Pp3c4_24380V3.1">
    <property type="protein sequence ID" value="Pp3c4_24380V3.1"/>
    <property type="gene ID" value="Pp3c4_24380"/>
</dbReference>
<dbReference type="HOGENOM" id="CLU_497311_0_0_1"/>
<protein>
    <recommendedName>
        <fullName evidence="7">BHLH domain-containing protein</fullName>
    </recommendedName>
</protein>
<organism evidence="8">
    <name type="scientific">Physcomitrium patens</name>
    <name type="common">Spreading-leaved earth moss</name>
    <name type="synonym">Physcomitrella patens</name>
    <dbReference type="NCBI Taxonomy" id="3218"/>
    <lineage>
        <taxon>Eukaryota</taxon>
        <taxon>Viridiplantae</taxon>
        <taxon>Streptophyta</taxon>
        <taxon>Embryophyta</taxon>
        <taxon>Bryophyta</taxon>
        <taxon>Bryophytina</taxon>
        <taxon>Bryopsida</taxon>
        <taxon>Funariidae</taxon>
        <taxon>Funariales</taxon>
        <taxon>Funariaceae</taxon>
        <taxon>Physcomitrium</taxon>
    </lineage>
</organism>
<dbReference type="SUPFAM" id="SSF47459">
    <property type="entry name" value="HLH, helix-loop-helix DNA-binding domain"/>
    <property type="match status" value="1"/>
</dbReference>
<feature type="compositionally biased region" description="Basic and acidic residues" evidence="6">
    <location>
        <begin position="95"/>
        <end position="105"/>
    </location>
</feature>
<dbReference type="KEGG" id="ppp:112281056"/>
<reference evidence="8 10" key="1">
    <citation type="journal article" date="2008" name="Science">
        <title>The Physcomitrella genome reveals evolutionary insights into the conquest of land by plants.</title>
        <authorList>
            <person name="Rensing S."/>
            <person name="Lang D."/>
            <person name="Zimmer A."/>
            <person name="Terry A."/>
            <person name="Salamov A."/>
            <person name="Shapiro H."/>
            <person name="Nishiyama T."/>
            <person name="Perroud P.-F."/>
            <person name="Lindquist E."/>
            <person name="Kamisugi Y."/>
            <person name="Tanahashi T."/>
            <person name="Sakakibara K."/>
            <person name="Fujita T."/>
            <person name="Oishi K."/>
            <person name="Shin-I T."/>
            <person name="Kuroki Y."/>
            <person name="Toyoda A."/>
            <person name="Suzuki Y."/>
            <person name="Hashimoto A."/>
            <person name="Yamaguchi K."/>
            <person name="Sugano A."/>
            <person name="Kohara Y."/>
            <person name="Fujiyama A."/>
            <person name="Anterola A."/>
            <person name="Aoki S."/>
            <person name="Ashton N."/>
            <person name="Barbazuk W.B."/>
            <person name="Barker E."/>
            <person name="Bennetzen J."/>
            <person name="Bezanilla M."/>
            <person name="Blankenship R."/>
            <person name="Cho S.H."/>
            <person name="Dutcher S."/>
            <person name="Estelle M."/>
            <person name="Fawcett J.A."/>
            <person name="Gundlach H."/>
            <person name="Hanada K."/>
            <person name="Heyl A."/>
            <person name="Hicks K.A."/>
            <person name="Hugh J."/>
            <person name="Lohr M."/>
            <person name="Mayer K."/>
            <person name="Melkozernov A."/>
            <person name="Murata T."/>
            <person name="Nelson D."/>
            <person name="Pils B."/>
            <person name="Prigge M."/>
            <person name="Reiss B."/>
            <person name="Renner T."/>
            <person name="Rombauts S."/>
            <person name="Rushton P."/>
            <person name="Sanderfoot A."/>
            <person name="Schween G."/>
            <person name="Shiu S.-H."/>
            <person name="Stueber K."/>
            <person name="Theodoulou F.L."/>
            <person name="Tu H."/>
            <person name="Van de Peer Y."/>
            <person name="Verrier P.J."/>
            <person name="Waters E."/>
            <person name="Wood A."/>
            <person name="Yang L."/>
            <person name="Cove D."/>
            <person name="Cuming A."/>
            <person name="Hasebe M."/>
            <person name="Lucas S."/>
            <person name="Mishler D.B."/>
            <person name="Reski R."/>
            <person name="Grigoriev I."/>
            <person name="Quatrano R.S."/>
            <person name="Boore J.L."/>
        </authorList>
    </citation>
    <scope>NUCLEOTIDE SEQUENCE [LARGE SCALE GENOMIC DNA]</scope>
    <source>
        <strain evidence="9 10">cv. Gransden 2004</strain>
    </source>
</reference>
<keyword evidence="10" id="KW-1185">Reference proteome</keyword>
<dbReference type="Gramene" id="Pp3c4_24380V3.2">
    <property type="protein sequence ID" value="Pp3c4_24380V3.2"/>
    <property type="gene ID" value="Pp3c4_24380"/>
</dbReference>
<evidence type="ECO:0000313" key="9">
    <source>
        <dbReference type="EnsemblPlants" id="Pp3c4_24380V3.1"/>
    </source>
</evidence>
<feature type="region of interest" description="Disordered" evidence="6">
    <location>
        <begin position="89"/>
        <end position="120"/>
    </location>
</feature>
<keyword evidence="3" id="KW-0238">DNA-binding</keyword>
<dbReference type="GO" id="GO:0000978">
    <property type="term" value="F:RNA polymerase II cis-regulatory region sequence-specific DNA binding"/>
    <property type="evidence" value="ECO:0000318"/>
    <property type="project" value="GO_Central"/>
</dbReference>
<accession>A9SAG4</accession>
<dbReference type="EnsemblPlants" id="Pp3c4_24380V3.2">
    <property type="protein sequence ID" value="Pp3c4_24380V3.2"/>
    <property type="gene ID" value="Pp3c4_24380"/>
</dbReference>
<feature type="region of interest" description="Disordered" evidence="6">
    <location>
        <begin position="200"/>
        <end position="219"/>
    </location>
</feature>
<reference evidence="9" key="3">
    <citation type="submission" date="2020-12" db="UniProtKB">
        <authorList>
            <consortium name="EnsemblPlants"/>
        </authorList>
    </citation>
    <scope>IDENTIFICATION</scope>
</reference>
<dbReference type="FunFam" id="4.10.280.10:FF:000022">
    <property type="entry name" value="Basic helix-loop-helix transcription factor"/>
    <property type="match status" value="1"/>
</dbReference>
<dbReference type="GO" id="GO:0046983">
    <property type="term" value="F:protein dimerization activity"/>
    <property type="evidence" value="ECO:0007669"/>
    <property type="project" value="InterPro"/>
</dbReference>
<dbReference type="InterPro" id="IPR011598">
    <property type="entry name" value="bHLH_dom"/>
</dbReference>
<dbReference type="GO" id="GO:0005634">
    <property type="term" value="C:nucleus"/>
    <property type="evidence" value="ECO:0000318"/>
    <property type="project" value="GO_Central"/>
</dbReference>
<dbReference type="SMART" id="SM00353">
    <property type="entry name" value="HLH"/>
    <property type="match status" value="1"/>
</dbReference>
<dbReference type="InterPro" id="IPR036638">
    <property type="entry name" value="HLH_DNA-bd_sf"/>
</dbReference>
<dbReference type="PaxDb" id="3218-PP1S60_187V6.1"/>
<evidence type="ECO:0000256" key="1">
    <source>
        <dbReference type="ARBA" id="ARBA00004123"/>
    </source>
</evidence>
<dbReference type="Gene3D" id="4.10.280.10">
    <property type="entry name" value="Helix-loop-helix DNA-binding domain"/>
    <property type="match status" value="1"/>
</dbReference>
<reference evidence="8 10" key="2">
    <citation type="journal article" date="2018" name="Plant J.">
        <title>The Physcomitrella patens chromosome-scale assembly reveals moss genome structure and evolution.</title>
        <authorList>
            <person name="Lang D."/>
            <person name="Ullrich K.K."/>
            <person name="Murat F."/>
            <person name="Fuchs J."/>
            <person name="Jenkins J."/>
            <person name="Haas F.B."/>
            <person name="Piednoel M."/>
            <person name="Gundlach H."/>
            <person name="Van Bel M."/>
            <person name="Meyberg R."/>
            <person name="Vives C."/>
            <person name="Morata J."/>
            <person name="Symeonidi A."/>
            <person name="Hiss M."/>
            <person name="Muchero W."/>
            <person name="Kamisugi Y."/>
            <person name="Saleh O."/>
            <person name="Blanc G."/>
            <person name="Decker E.L."/>
            <person name="van Gessel N."/>
            <person name="Grimwood J."/>
            <person name="Hayes R.D."/>
            <person name="Graham S.W."/>
            <person name="Gunter L.E."/>
            <person name="McDaniel S.F."/>
            <person name="Hoernstein S.N.W."/>
            <person name="Larsson A."/>
            <person name="Li F.W."/>
            <person name="Perroud P.F."/>
            <person name="Phillips J."/>
            <person name="Ranjan P."/>
            <person name="Rokshar D.S."/>
            <person name="Rothfels C.J."/>
            <person name="Schneider L."/>
            <person name="Shu S."/>
            <person name="Stevenson D.W."/>
            <person name="Thummler F."/>
            <person name="Tillich M."/>
            <person name="Villarreal Aguilar J.C."/>
            <person name="Widiez T."/>
            <person name="Wong G.K."/>
            <person name="Wymore A."/>
            <person name="Zhang Y."/>
            <person name="Zimmer A.D."/>
            <person name="Quatrano R.S."/>
            <person name="Mayer K.F.X."/>
            <person name="Goodstein D."/>
            <person name="Casacuberta J.M."/>
            <person name="Vandepoele K."/>
            <person name="Reski R."/>
            <person name="Cuming A.C."/>
            <person name="Tuskan G.A."/>
            <person name="Maumus F."/>
            <person name="Salse J."/>
            <person name="Schmutz J."/>
            <person name="Rensing S.A."/>
        </authorList>
    </citation>
    <scope>NUCLEOTIDE SEQUENCE [LARGE SCALE GENOMIC DNA]</scope>
    <source>
        <strain evidence="9 10">cv. Gransden 2004</strain>
    </source>
</reference>
<keyword evidence="4" id="KW-0804">Transcription</keyword>
<feature type="region of interest" description="Disordered" evidence="6">
    <location>
        <begin position="1"/>
        <end position="26"/>
    </location>
</feature>
<dbReference type="RefSeq" id="XP_024372987.1">
    <property type="nucleotide sequence ID" value="XM_024517219.2"/>
</dbReference>
<feature type="compositionally biased region" description="Polar residues" evidence="6">
    <location>
        <begin position="204"/>
        <end position="219"/>
    </location>
</feature>
<evidence type="ECO:0000256" key="6">
    <source>
        <dbReference type="SAM" id="MobiDB-lite"/>
    </source>
</evidence>
<feature type="domain" description="BHLH" evidence="7">
    <location>
        <begin position="448"/>
        <end position="497"/>
    </location>
</feature>
<dbReference type="EMBL" id="ABEU02000004">
    <property type="protein sequence ID" value="PNR55790.1"/>
    <property type="molecule type" value="Genomic_DNA"/>
</dbReference>
<dbReference type="RefSeq" id="XP_024372986.1">
    <property type="nucleotide sequence ID" value="XM_024517218.2"/>
</dbReference>
<dbReference type="EnsemblPlants" id="Pp3c4_24380V3.1">
    <property type="protein sequence ID" value="Pp3c4_24380V3.1"/>
    <property type="gene ID" value="Pp3c4_24380"/>
</dbReference>
<dbReference type="GeneID" id="112281056"/>
<evidence type="ECO:0000256" key="5">
    <source>
        <dbReference type="ARBA" id="ARBA00023242"/>
    </source>
</evidence>
<evidence type="ECO:0000256" key="4">
    <source>
        <dbReference type="ARBA" id="ARBA00023163"/>
    </source>
</evidence>
<proteinExistence type="predicted"/>
<feature type="compositionally biased region" description="Polar residues" evidence="6">
    <location>
        <begin position="1"/>
        <end position="16"/>
    </location>
</feature>
<keyword evidence="5" id="KW-0539">Nucleus</keyword>
<dbReference type="PANTHER" id="PTHR45914">
    <property type="entry name" value="TRANSCRIPTION FACTOR HEC3-RELATED"/>
    <property type="match status" value="1"/>
</dbReference>
<dbReference type="GO" id="GO:0000981">
    <property type="term" value="F:DNA-binding transcription factor activity, RNA polymerase II-specific"/>
    <property type="evidence" value="ECO:0000318"/>
    <property type="project" value="GO_Central"/>
</dbReference>
<evidence type="ECO:0000313" key="10">
    <source>
        <dbReference type="Proteomes" id="UP000006727"/>
    </source>
</evidence>
<evidence type="ECO:0000256" key="3">
    <source>
        <dbReference type="ARBA" id="ARBA00023125"/>
    </source>
</evidence>
<dbReference type="eggNOG" id="ENOG502R684">
    <property type="taxonomic scope" value="Eukaryota"/>
</dbReference>
<dbReference type="GO" id="GO:0006357">
    <property type="term" value="P:regulation of transcription by RNA polymerase II"/>
    <property type="evidence" value="ECO:0000318"/>
    <property type="project" value="GO_Central"/>
</dbReference>
<evidence type="ECO:0000313" key="8">
    <source>
        <dbReference type="EMBL" id="PNR55790.1"/>
    </source>
</evidence>
<dbReference type="AlphaFoldDB" id="A9SAG4"/>
<dbReference type="OrthoDB" id="651283at2759"/>
<evidence type="ECO:0000259" key="7">
    <source>
        <dbReference type="PROSITE" id="PS50888"/>
    </source>
</evidence>
<dbReference type="Pfam" id="PF00010">
    <property type="entry name" value="HLH"/>
    <property type="match status" value="1"/>
</dbReference>
<gene>
    <name evidence="9" type="primary">LOC112281056</name>
    <name evidence="8" type="ORF">PHYPA_006687</name>
</gene>
<dbReference type="InterPro" id="IPR045843">
    <property type="entry name" value="IND-like"/>
</dbReference>
<name>A9SAG4_PHYPA</name>
<dbReference type="CDD" id="cd11454">
    <property type="entry name" value="bHLH_AtIND_like"/>
    <property type="match status" value="1"/>
</dbReference>
<sequence length="537" mass="58279">MTDLNSSLESPGSSVEETPAAANSVATSCEAMMWEAWSTQPSTGDEASTSKLDLLPELVSSSNSRLSFQQSDLLSNMLSSFHPLSQHSSAGFELSHNRGGSEHSPEFLQEGSSEADTETSSFGDLYINRQTSRNSFLGSIACPLPSNHSDSGKNIRREDLSNQLGAKSSAPLQLWQSLGPESPSSPLAYHNIGYRHSHGEKWETGSQSHSPWPTVSNTSSTIQLLGGRAAENEVIQVLKSNDSEISKSLATLQQYGDHGRQLNLNHSSTTNHPEVIYSSKFGPKPSASSHTDVLMSSTNSSFLSIPTAWSTPEYSMSGPSTRSEQFMNFVRIAQEQNSVPISGPSPILGSYVGCSNRSKSGISRVVSQETPTAKNRLLACEGSSGPAPKRPSYAAHSDSHADQAAAMWSSPNLRRSSFPSILTSQAMEIYAIGPALNTNGKPRARRGSATDPQSVYARHRREKINERLKTLQHLVPNGAKVDIVTMLDEAIHYVQFLQLQVTLLKSDEYWMYATPNTYKGIDLTNSPPQTQRLQSSA</sequence>
<dbReference type="PANTHER" id="PTHR45914:SF59">
    <property type="entry name" value="TRANSCRIPTION FACTOR BHLH83-LIKE"/>
    <property type="match status" value="1"/>
</dbReference>
<keyword evidence="2" id="KW-0805">Transcription regulation</keyword>
<dbReference type="RefSeq" id="XP_024372985.1">
    <property type="nucleotide sequence ID" value="XM_024517217.2"/>
</dbReference>
<dbReference type="Proteomes" id="UP000006727">
    <property type="component" value="Chromosome 4"/>
</dbReference>
<feature type="compositionally biased region" description="Polar residues" evidence="6">
    <location>
        <begin position="110"/>
        <end position="120"/>
    </location>
</feature>
<dbReference type="PROSITE" id="PS50888">
    <property type="entry name" value="BHLH"/>
    <property type="match status" value="1"/>
</dbReference>
<comment type="subcellular location">
    <subcellularLocation>
        <location evidence="1">Nucleus</location>
    </subcellularLocation>
</comment>